<dbReference type="SUPFAM" id="SSF117839">
    <property type="entry name" value="WWE domain"/>
    <property type="match status" value="1"/>
</dbReference>
<gene>
    <name evidence="3" type="ORF">SEMRO_711_G191270.1</name>
</gene>
<comment type="caution">
    <text evidence="3">The sequence shown here is derived from an EMBL/GenBank/DDBJ whole genome shotgun (WGS) entry which is preliminary data.</text>
</comment>
<reference evidence="3" key="1">
    <citation type="submission" date="2020-06" db="EMBL/GenBank/DDBJ databases">
        <authorList>
            <consortium name="Plant Systems Biology data submission"/>
        </authorList>
    </citation>
    <scope>NUCLEOTIDE SEQUENCE</scope>
    <source>
        <strain evidence="3">D6</strain>
    </source>
</reference>
<feature type="region of interest" description="Disordered" evidence="1">
    <location>
        <begin position="74"/>
        <end position="100"/>
    </location>
</feature>
<dbReference type="InterPro" id="IPR037197">
    <property type="entry name" value="WWE_dom_sf"/>
</dbReference>
<dbReference type="InterPro" id="IPR004170">
    <property type="entry name" value="WWE_dom"/>
</dbReference>
<name>A0A9N8HLZ5_9STRA</name>
<dbReference type="AlphaFoldDB" id="A0A9N8HLZ5"/>
<evidence type="ECO:0000259" key="2">
    <source>
        <dbReference type="PROSITE" id="PS50918"/>
    </source>
</evidence>
<organism evidence="3 4">
    <name type="scientific">Seminavis robusta</name>
    <dbReference type="NCBI Taxonomy" id="568900"/>
    <lineage>
        <taxon>Eukaryota</taxon>
        <taxon>Sar</taxon>
        <taxon>Stramenopiles</taxon>
        <taxon>Ochrophyta</taxon>
        <taxon>Bacillariophyta</taxon>
        <taxon>Bacillariophyceae</taxon>
        <taxon>Bacillariophycidae</taxon>
        <taxon>Naviculales</taxon>
        <taxon>Naviculaceae</taxon>
        <taxon>Seminavis</taxon>
    </lineage>
</organism>
<evidence type="ECO:0000256" key="1">
    <source>
        <dbReference type="SAM" id="MobiDB-lite"/>
    </source>
</evidence>
<dbReference type="Pfam" id="PF02825">
    <property type="entry name" value="WWE"/>
    <property type="match status" value="1"/>
</dbReference>
<dbReference type="EMBL" id="CAICTM010000710">
    <property type="protein sequence ID" value="CAB9515383.1"/>
    <property type="molecule type" value="Genomic_DNA"/>
</dbReference>
<proteinExistence type="predicted"/>
<dbReference type="SUPFAM" id="SSF52047">
    <property type="entry name" value="RNI-like"/>
    <property type="match status" value="1"/>
</dbReference>
<dbReference type="InterPro" id="IPR032675">
    <property type="entry name" value="LRR_dom_sf"/>
</dbReference>
<sequence>MTRVPQWFYFLHNDPRCRFPGGWCEYDMNMNQATEQLYQQNLTPNLSSNPGRHLVPLLATNGCRYELDFQRMTQRNNRSGKERPIERTTNGLMPTTVPPRVTPDAHATTTTFRHNIGDASTSNLQKVLLPASQEQAHEELQLILSSKAWRYQNEFSSASGILYRFLGILEAYPELAKARYNSGHITRATPLLCLCCVRACTTIVPMKVIQTVYDLYPSAAKELHGGRQYTPLALACLLRAPGQVIKFLLDKNPQAKFVKNFDGFYPVEAVVRAPNWWVHQFGMPLTLELCPGEHTRDLRFGPCKQPLLEEALVCGFSAADLLLLAEKFPPESFTVPASASLGEEQCQLLRFLLPRLKSLAVHTQLCSHEAIDEVVTSLAGNQSVTQLGKLVLNRRMLPVWNRHLERILKTNTAIEILQLEVPGTVRAPTDIHLDGAIVDGLCHDQTLRELELDGFDDVRRRGTNGVWTASSHSVVRKLVLKKCRFSIDILKPLLEIFPQLEELELESVRIGGGDDAEATRFIVMALEHPTLTSLFVKCCPWCSYDVSQICQALKQNTSLLHYSVESSFDTVAKNKILMDALEVNTTLERIDPCCFKVGVMKSIRPRRTAHLLRLNGCGRGEIRRHDTGLARFVELLAALKMEQKDDNDDDDDDDKQHLAFQLLNGLLQEGIHHWAVSM</sequence>
<dbReference type="PROSITE" id="PS50918">
    <property type="entry name" value="WWE"/>
    <property type="match status" value="1"/>
</dbReference>
<protein>
    <recommendedName>
        <fullName evidence="2">WWE domain-containing protein</fullName>
    </recommendedName>
</protein>
<evidence type="ECO:0000313" key="4">
    <source>
        <dbReference type="Proteomes" id="UP001153069"/>
    </source>
</evidence>
<dbReference type="Gene3D" id="3.80.10.10">
    <property type="entry name" value="Ribonuclease Inhibitor"/>
    <property type="match status" value="1"/>
</dbReference>
<keyword evidence="4" id="KW-1185">Reference proteome</keyword>
<dbReference type="Gene3D" id="3.30.720.50">
    <property type="match status" value="1"/>
</dbReference>
<evidence type="ECO:0000313" key="3">
    <source>
        <dbReference type="EMBL" id="CAB9515383.1"/>
    </source>
</evidence>
<accession>A0A9N8HLZ5</accession>
<dbReference type="Proteomes" id="UP001153069">
    <property type="component" value="Unassembled WGS sequence"/>
</dbReference>
<feature type="domain" description="WWE" evidence="2">
    <location>
        <begin position="1"/>
        <end position="87"/>
    </location>
</feature>